<gene>
    <name evidence="2" type="ORF">SAMN04489721_2866</name>
</gene>
<feature type="transmembrane region" description="Helical" evidence="1">
    <location>
        <begin position="348"/>
        <end position="365"/>
    </location>
</feature>
<organism evidence="2 3">
    <name type="scientific">Agromyces flavus</name>
    <dbReference type="NCBI Taxonomy" id="589382"/>
    <lineage>
        <taxon>Bacteria</taxon>
        <taxon>Bacillati</taxon>
        <taxon>Actinomycetota</taxon>
        <taxon>Actinomycetes</taxon>
        <taxon>Micrococcales</taxon>
        <taxon>Microbacteriaceae</taxon>
        <taxon>Agromyces</taxon>
    </lineage>
</organism>
<dbReference type="EMBL" id="LT629755">
    <property type="protein sequence ID" value="SDT24222.1"/>
    <property type="molecule type" value="Genomic_DNA"/>
</dbReference>
<dbReference type="OrthoDB" id="7698234at2"/>
<feature type="transmembrane region" description="Helical" evidence="1">
    <location>
        <begin position="112"/>
        <end position="134"/>
    </location>
</feature>
<reference evidence="3" key="1">
    <citation type="submission" date="2016-10" db="EMBL/GenBank/DDBJ databases">
        <authorList>
            <person name="Varghese N."/>
            <person name="Submissions S."/>
        </authorList>
    </citation>
    <scope>NUCLEOTIDE SEQUENCE [LARGE SCALE GENOMIC DNA]</scope>
    <source>
        <strain evidence="3">CPCC 202695</strain>
    </source>
</reference>
<feature type="transmembrane region" description="Helical" evidence="1">
    <location>
        <begin position="214"/>
        <end position="231"/>
    </location>
</feature>
<feature type="transmembrane region" description="Helical" evidence="1">
    <location>
        <begin position="243"/>
        <end position="261"/>
    </location>
</feature>
<proteinExistence type="predicted"/>
<dbReference type="PANTHER" id="PTHR36840:SF1">
    <property type="entry name" value="BLL5714 PROTEIN"/>
    <property type="match status" value="1"/>
</dbReference>
<feature type="transmembrane region" description="Helical" evidence="1">
    <location>
        <begin position="87"/>
        <end position="106"/>
    </location>
</feature>
<name>A0A1H1YSC2_9MICO</name>
<dbReference type="Pfam" id="PF06772">
    <property type="entry name" value="LtrA"/>
    <property type="match status" value="1"/>
</dbReference>
<dbReference type="AlphaFoldDB" id="A0A1H1YSC2"/>
<evidence type="ECO:0000313" key="3">
    <source>
        <dbReference type="Proteomes" id="UP000199482"/>
    </source>
</evidence>
<feature type="transmembrane region" description="Helical" evidence="1">
    <location>
        <begin position="146"/>
        <end position="166"/>
    </location>
</feature>
<keyword evidence="1" id="KW-0472">Membrane</keyword>
<keyword evidence="1" id="KW-0812">Transmembrane</keyword>
<keyword evidence="1" id="KW-1133">Transmembrane helix</keyword>
<evidence type="ECO:0000313" key="2">
    <source>
        <dbReference type="EMBL" id="SDT24222.1"/>
    </source>
</evidence>
<dbReference type="InterPro" id="IPR010640">
    <property type="entry name" value="Low_temperature_requirement_A"/>
</dbReference>
<dbReference type="Proteomes" id="UP000199482">
    <property type="component" value="Chromosome I"/>
</dbReference>
<feature type="transmembrane region" description="Helical" evidence="1">
    <location>
        <begin position="172"/>
        <end position="193"/>
    </location>
</feature>
<sequence>MMNRMAFGLRPDVLRPADTERAQRVTYVELFFDLVFVFGLNQLAAYLYENQTPLGALEGVIMVIALWWAWVSTTWVTNWLDPVKLPVRVTVIGFTFLAFLMSAAIAEAFGDRAWTFALAYILLKLGRAVFMVWATSRHSADVSHDFGNVLIWAIPGSALWITGALLPLPLQLPFWAAALGLELTGSILGYPVPGRGRMEIGRWDVSGAHIAERAALFVLIALGEGLLVTGFEFASEESSTERVIAVVAAFVAAAACWWIYFDHGERIGSEAIEAADTPGRMARTAYSWVHLLIVAGIVLLGVGDKEVLGHPHEQSVAAVVTVLGGPMLFLVGTVLFRRVLERRWIRAQLAGIAGVVIVAAFSPFLDPLSTGSLATLVLVATAAGETVERMARRAPEGG</sequence>
<protein>
    <submittedName>
        <fullName evidence="2">Low temperature requirement protein LtrA</fullName>
    </submittedName>
</protein>
<feature type="transmembrane region" description="Helical" evidence="1">
    <location>
        <begin position="285"/>
        <end position="303"/>
    </location>
</feature>
<evidence type="ECO:0000256" key="1">
    <source>
        <dbReference type="SAM" id="Phobius"/>
    </source>
</evidence>
<accession>A0A1H1YSC2</accession>
<feature type="transmembrane region" description="Helical" evidence="1">
    <location>
        <begin position="30"/>
        <end position="48"/>
    </location>
</feature>
<dbReference type="PANTHER" id="PTHR36840">
    <property type="entry name" value="BLL5714 PROTEIN"/>
    <property type="match status" value="1"/>
</dbReference>
<dbReference type="STRING" id="589382.SAMN04489721_2866"/>
<feature type="transmembrane region" description="Helical" evidence="1">
    <location>
        <begin position="315"/>
        <end position="336"/>
    </location>
</feature>
<feature type="transmembrane region" description="Helical" evidence="1">
    <location>
        <begin position="60"/>
        <end position="80"/>
    </location>
</feature>